<proteinExistence type="predicted"/>
<organism evidence="2 3">
    <name type="scientific">Flammeovirga yaeyamensis</name>
    <dbReference type="NCBI Taxonomy" id="367791"/>
    <lineage>
        <taxon>Bacteria</taxon>
        <taxon>Pseudomonadati</taxon>
        <taxon>Bacteroidota</taxon>
        <taxon>Cytophagia</taxon>
        <taxon>Cytophagales</taxon>
        <taxon>Flammeovirgaceae</taxon>
        <taxon>Flammeovirga</taxon>
    </lineage>
</organism>
<evidence type="ECO:0000313" key="2">
    <source>
        <dbReference type="EMBL" id="QWG04573.1"/>
    </source>
</evidence>
<accession>A0AAX1NAJ8</accession>
<name>A0AAX1NAJ8_9BACT</name>
<dbReference type="Proteomes" id="UP000678679">
    <property type="component" value="Chromosome 2"/>
</dbReference>
<evidence type="ECO:0000313" key="3">
    <source>
        <dbReference type="Proteomes" id="UP000678679"/>
    </source>
</evidence>
<keyword evidence="3" id="KW-1185">Reference proteome</keyword>
<gene>
    <name evidence="2" type="ORF">KMW28_27125</name>
</gene>
<reference evidence="2 3" key="1">
    <citation type="submission" date="2021-05" db="EMBL/GenBank/DDBJ databases">
        <title>Comparative genomic studies on the polysaccharide-degrading batcterial strains of the Flammeovirga genus.</title>
        <authorList>
            <person name="Zewei F."/>
            <person name="Zheng Z."/>
            <person name="Yu L."/>
            <person name="Ruyue G."/>
            <person name="Yanhong M."/>
            <person name="Yuanyuan C."/>
            <person name="Jingyan G."/>
            <person name="Wenjun H."/>
        </authorList>
    </citation>
    <scope>NUCLEOTIDE SEQUENCE [LARGE SCALE GENOMIC DNA]</scope>
    <source>
        <strain evidence="2 3">NBRC:100898</strain>
    </source>
</reference>
<dbReference type="Pfam" id="PF12957">
    <property type="entry name" value="DUF3846"/>
    <property type="match status" value="1"/>
</dbReference>
<sequence length="126" mass="14652">MEISKVLLFDKTEHINSDKAFRFVDIKTNYDSSRLADLYRLCDCDCITVTRLTDKIDIWCDDEGLLVDGNSLVRFNNEFGEQTLAGNLLFTTRDRNDPDRMVDITEEQVIEIKKMVTGWKPLEKPQ</sequence>
<dbReference type="EMBL" id="CP076133">
    <property type="protein sequence ID" value="QWG04573.1"/>
    <property type="molecule type" value="Genomic_DNA"/>
</dbReference>
<evidence type="ECO:0000259" key="1">
    <source>
        <dbReference type="Pfam" id="PF12957"/>
    </source>
</evidence>
<dbReference type="KEGG" id="fya:KMW28_27125"/>
<protein>
    <submittedName>
        <fullName evidence="2">DUF3846 domain-containing protein</fullName>
    </submittedName>
</protein>
<dbReference type="AlphaFoldDB" id="A0AAX1NAJ8"/>
<dbReference type="InterPro" id="IPR024559">
    <property type="entry name" value="DUF3846"/>
</dbReference>
<feature type="domain" description="DUF3846" evidence="1">
    <location>
        <begin position="15"/>
        <end position="116"/>
    </location>
</feature>
<dbReference type="RefSeq" id="WP_169665465.1">
    <property type="nucleotide sequence ID" value="NZ_CP076133.1"/>
</dbReference>